<dbReference type="InterPro" id="IPR008042">
    <property type="entry name" value="Retrotrans_Pao"/>
</dbReference>
<gene>
    <name evidence="2" type="ORF">AVEN_226249_1</name>
</gene>
<dbReference type="OrthoDB" id="8065733at2759"/>
<evidence type="ECO:0000256" key="1">
    <source>
        <dbReference type="SAM" id="Phobius"/>
    </source>
</evidence>
<evidence type="ECO:0000313" key="3">
    <source>
        <dbReference type="Proteomes" id="UP000499080"/>
    </source>
</evidence>
<organism evidence="2 3">
    <name type="scientific">Araneus ventricosus</name>
    <name type="common">Orbweaver spider</name>
    <name type="synonym">Epeira ventricosa</name>
    <dbReference type="NCBI Taxonomy" id="182803"/>
    <lineage>
        <taxon>Eukaryota</taxon>
        <taxon>Metazoa</taxon>
        <taxon>Ecdysozoa</taxon>
        <taxon>Arthropoda</taxon>
        <taxon>Chelicerata</taxon>
        <taxon>Arachnida</taxon>
        <taxon>Araneae</taxon>
        <taxon>Araneomorphae</taxon>
        <taxon>Entelegynae</taxon>
        <taxon>Araneoidea</taxon>
        <taxon>Araneidae</taxon>
        <taxon>Araneus</taxon>
    </lineage>
</organism>
<keyword evidence="1" id="KW-0472">Membrane</keyword>
<dbReference type="AlphaFoldDB" id="A0A4Y2MV69"/>
<dbReference type="PANTHER" id="PTHR47331:SF1">
    <property type="entry name" value="GAG-LIKE PROTEIN"/>
    <property type="match status" value="1"/>
</dbReference>
<evidence type="ECO:0008006" key="4">
    <source>
        <dbReference type="Google" id="ProtNLM"/>
    </source>
</evidence>
<keyword evidence="1" id="KW-1133">Transmembrane helix</keyword>
<dbReference type="PANTHER" id="PTHR47331">
    <property type="entry name" value="PHD-TYPE DOMAIN-CONTAINING PROTEIN"/>
    <property type="match status" value="1"/>
</dbReference>
<reference evidence="2 3" key="1">
    <citation type="journal article" date="2019" name="Sci. Rep.">
        <title>Orb-weaving spider Araneus ventricosus genome elucidates the spidroin gene catalogue.</title>
        <authorList>
            <person name="Kono N."/>
            <person name="Nakamura H."/>
            <person name="Ohtoshi R."/>
            <person name="Moran D.A.P."/>
            <person name="Shinohara A."/>
            <person name="Yoshida Y."/>
            <person name="Fujiwara M."/>
            <person name="Mori M."/>
            <person name="Tomita M."/>
            <person name="Arakawa K."/>
        </authorList>
    </citation>
    <scope>NUCLEOTIDE SEQUENCE [LARGE SCALE GENOMIC DNA]</scope>
</reference>
<name>A0A4Y2MV69_ARAVE</name>
<keyword evidence="3" id="KW-1185">Reference proteome</keyword>
<feature type="transmembrane region" description="Helical" evidence="1">
    <location>
        <begin position="15"/>
        <end position="37"/>
    </location>
</feature>
<keyword evidence="1" id="KW-0812">Transmembrane</keyword>
<accession>A0A4Y2MV69</accession>
<evidence type="ECO:0000313" key="2">
    <source>
        <dbReference type="EMBL" id="GBN30214.1"/>
    </source>
</evidence>
<protein>
    <recommendedName>
        <fullName evidence="4">Reverse transcriptase/retrotransposon-derived protein RNase H-like domain-containing protein</fullName>
    </recommendedName>
</protein>
<dbReference type="Pfam" id="PF05380">
    <property type="entry name" value="Peptidase_A17"/>
    <property type="match status" value="1"/>
</dbReference>
<dbReference type="EMBL" id="BGPR01007883">
    <property type="protein sequence ID" value="GBN30214.1"/>
    <property type="molecule type" value="Genomic_DNA"/>
</dbReference>
<comment type="caution">
    <text evidence="2">The sequence shown here is derived from an EMBL/GenBank/DDBJ whole genome shotgun (WGS) entry which is preliminary data.</text>
</comment>
<dbReference type="Proteomes" id="UP000499080">
    <property type="component" value="Unassembled WGS sequence"/>
</dbReference>
<proteinExistence type="predicted"/>
<sequence>MILSSVSKIFDPLGWLAPFIIGAKTIIQSIWTFQILWDDPVPEKMKKKWTVFRDQLHHLKSVLVPRRVLLPNSTKLGLHAFCEAPGKAYAAVIYLKSIIDS</sequence>